<keyword evidence="8" id="KW-0812">Transmembrane</keyword>
<reference evidence="11" key="1">
    <citation type="journal article" date="2019" name="Int. J. Syst. Evol. Microbiol.">
        <title>The Global Catalogue of Microorganisms (GCM) 10K type strain sequencing project: providing services to taxonomists for standard genome sequencing and annotation.</title>
        <authorList>
            <consortium name="The Broad Institute Genomics Platform"/>
            <consortium name="The Broad Institute Genome Sequencing Center for Infectious Disease"/>
            <person name="Wu L."/>
            <person name="Ma J."/>
        </authorList>
    </citation>
    <scope>NUCLEOTIDE SEQUENCE [LARGE SCALE GENOMIC DNA]</scope>
    <source>
        <strain evidence="11">JCM 1490</strain>
    </source>
</reference>
<evidence type="ECO:0000256" key="3">
    <source>
        <dbReference type="ARBA" id="ARBA00022679"/>
    </source>
</evidence>
<name>A0ABW2Q6Z2_9MICO</name>
<keyword evidence="4 7" id="KW-0547">Nucleotide-binding</keyword>
<dbReference type="PANTHER" id="PTHR43289">
    <property type="entry name" value="MITOGEN-ACTIVATED PROTEIN KINASE KINASE KINASE 20-RELATED"/>
    <property type="match status" value="1"/>
</dbReference>
<evidence type="ECO:0000256" key="7">
    <source>
        <dbReference type="PROSITE-ProRule" id="PRU10141"/>
    </source>
</evidence>
<dbReference type="Pfam" id="PF00069">
    <property type="entry name" value="Pkinase"/>
    <property type="match status" value="1"/>
</dbReference>
<keyword evidence="8" id="KW-1133">Transmembrane helix</keyword>
<evidence type="ECO:0000256" key="4">
    <source>
        <dbReference type="ARBA" id="ARBA00022741"/>
    </source>
</evidence>
<dbReference type="PROSITE" id="PS00107">
    <property type="entry name" value="PROTEIN_KINASE_ATP"/>
    <property type="match status" value="1"/>
</dbReference>
<evidence type="ECO:0000256" key="2">
    <source>
        <dbReference type="ARBA" id="ARBA00022527"/>
    </source>
</evidence>
<feature type="domain" description="Protein kinase" evidence="9">
    <location>
        <begin position="7"/>
        <end position="290"/>
    </location>
</feature>
<dbReference type="InterPro" id="IPR011009">
    <property type="entry name" value="Kinase-like_dom_sf"/>
</dbReference>
<feature type="binding site" evidence="7">
    <location>
        <position position="36"/>
    </location>
    <ligand>
        <name>ATP</name>
        <dbReference type="ChEBI" id="CHEBI:30616"/>
    </ligand>
</feature>
<dbReference type="SUPFAM" id="SSF56112">
    <property type="entry name" value="Protein kinase-like (PK-like)"/>
    <property type="match status" value="1"/>
</dbReference>
<evidence type="ECO:0000259" key="9">
    <source>
        <dbReference type="PROSITE" id="PS50011"/>
    </source>
</evidence>
<feature type="transmembrane region" description="Helical" evidence="8">
    <location>
        <begin position="283"/>
        <end position="302"/>
    </location>
</feature>
<keyword evidence="6 7" id="KW-0067">ATP-binding</keyword>
<evidence type="ECO:0000313" key="11">
    <source>
        <dbReference type="Proteomes" id="UP001596455"/>
    </source>
</evidence>
<evidence type="ECO:0000256" key="1">
    <source>
        <dbReference type="ARBA" id="ARBA00012513"/>
    </source>
</evidence>
<gene>
    <name evidence="10" type="ORF">ACFQQL_09190</name>
</gene>
<proteinExistence type="predicted"/>
<evidence type="ECO:0000256" key="5">
    <source>
        <dbReference type="ARBA" id="ARBA00022777"/>
    </source>
</evidence>
<accession>A0ABW2Q6Z2</accession>
<dbReference type="RefSeq" id="WP_382393464.1">
    <property type="nucleotide sequence ID" value="NZ_JBHTCQ010000001.1"/>
</dbReference>
<keyword evidence="3 10" id="KW-0808">Transferase</keyword>
<dbReference type="InterPro" id="IPR008266">
    <property type="entry name" value="Tyr_kinase_AS"/>
</dbReference>
<organism evidence="10 11">
    <name type="scientific">Georgenia alba</name>
    <dbReference type="NCBI Taxonomy" id="2233858"/>
    <lineage>
        <taxon>Bacteria</taxon>
        <taxon>Bacillati</taxon>
        <taxon>Actinomycetota</taxon>
        <taxon>Actinomycetes</taxon>
        <taxon>Micrococcales</taxon>
        <taxon>Bogoriellaceae</taxon>
        <taxon>Georgenia</taxon>
    </lineage>
</organism>
<dbReference type="EC" id="2.7.11.1" evidence="1"/>
<dbReference type="PANTHER" id="PTHR43289:SF6">
    <property type="entry name" value="SERINE_THREONINE-PROTEIN KINASE NEKL-3"/>
    <property type="match status" value="1"/>
</dbReference>
<evidence type="ECO:0000256" key="6">
    <source>
        <dbReference type="ARBA" id="ARBA00022840"/>
    </source>
</evidence>
<dbReference type="CDD" id="cd14014">
    <property type="entry name" value="STKc_PknB_like"/>
    <property type="match status" value="1"/>
</dbReference>
<keyword evidence="11" id="KW-1185">Reference proteome</keyword>
<dbReference type="PROSITE" id="PS50011">
    <property type="entry name" value="PROTEIN_KINASE_DOM"/>
    <property type="match status" value="1"/>
</dbReference>
<keyword evidence="8" id="KW-0472">Membrane</keyword>
<dbReference type="Gene3D" id="1.10.510.10">
    <property type="entry name" value="Transferase(Phosphotransferase) domain 1"/>
    <property type="match status" value="1"/>
</dbReference>
<dbReference type="InterPro" id="IPR017441">
    <property type="entry name" value="Protein_kinase_ATP_BS"/>
</dbReference>
<dbReference type="PROSITE" id="PS00109">
    <property type="entry name" value="PROTEIN_KINASE_TYR"/>
    <property type="match status" value="1"/>
</dbReference>
<sequence length="394" mass="41938">MTRLGRYRLEDVIGVGSFATVHRAVDERLDGTVVVKVLAENHSLNPEIRERFIAEGRSLRRVRSPHVITVHDLGETDRQQPFLVLEHADRGTLADRVSALRSRGWTATPGDVLVVARALAAALEAVHDARIVHRDLSPGNVLLTTVAAGEADGLSTEGSAVVRAGERLVVADLGMCKDLALSSGLTVAGGTSGFRPPEQSGGPAVVDTRADLWSLSTLVLWMCEGADLPPSLMAALRRSTAEDPADRHRDVRAWLADVEASLEPYPPGRLPGRRAGRPPRRGAIALTALLALVLGALGGYLATTWLDRPVARSGDASIAIEGPARTAVGEEAVFRATVAGPESWVWTLPTGEHVVDSDEVALTARSAGQAEVVLRARAPDGTELETVHRFVVTD</sequence>
<evidence type="ECO:0000256" key="8">
    <source>
        <dbReference type="SAM" id="Phobius"/>
    </source>
</evidence>
<comment type="caution">
    <text evidence="10">The sequence shown here is derived from an EMBL/GenBank/DDBJ whole genome shotgun (WGS) entry which is preliminary data.</text>
</comment>
<dbReference type="Gene3D" id="3.30.200.20">
    <property type="entry name" value="Phosphorylase Kinase, domain 1"/>
    <property type="match status" value="1"/>
</dbReference>
<dbReference type="InterPro" id="IPR000719">
    <property type="entry name" value="Prot_kinase_dom"/>
</dbReference>
<dbReference type="Proteomes" id="UP001596455">
    <property type="component" value="Unassembled WGS sequence"/>
</dbReference>
<evidence type="ECO:0000313" key="10">
    <source>
        <dbReference type="EMBL" id="MFC7405279.1"/>
    </source>
</evidence>
<keyword evidence="2" id="KW-0723">Serine/threonine-protein kinase</keyword>
<protein>
    <recommendedName>
        <fullName evidence="1">non-specific serine/threonine protein kinase</fullName>
        <ecNumber evidence="1">2.7.11.1</ecNumber>
    </recommendedName>
</protein>
<dbReference type="EMBL" id="JBHTCQ010000001">
    <property type="protein sequence ID" value="MFC7405279.1"/>
    <property type="molecule type" value="Genomic_DNA"/>
</dbReference>
<dbReference type="GO" id="GO:0004674">
    <property type="term" value="F:protein serine/threonine kinase activity"/>
    <property type="evidence" value="ECO:0007669"/>
    <property type="project" value="UniProtKB-EC"/>
</dbReference>
<keyword evidence="5 10" id="KW-0418">Kinase</keyword>